<evidence type="ECO:0000313" key="5">
    <source>
        <dbReference type="Proteomes" id="UP000006701"/>
    </source>
</evidence>
<dbReference type="eggNOG" id="ENOG502S3KS">
    <property type="taxonomic scope" value="Eukaryota"/>
</dbReference>
<feature type="compositionally biased region" description="Basic and acidic residues" evidence="3">
    <location>
        <begin position="15"/>
        <end position="28"/>
    </location>
</feature>
<dbReference type="GeneID" id="4705671"/>
<dbReference type="HOGENOM" id="CLU_008691_0_0_1"/>
<feature type="region of interest" description="Disordered" evidence="3">
    <location>
        <begin position="807"/>
        <end position="881"/>
    </location>
</feature>
<organism evidence="4 5">
    <name type="scientific">Aspergillus clavatus (strain ATCC 1007 / CBS 513.65 / DSM 816 / NCTC 3887 / NRRL 1 / QM 1276 / 107)</name>
    <dbReference type="NCBI Taxonomy" id="344612"/>
    <lineage>
        <taxon>Eukaryota</taxon>
        <taxon>Fungi</taxon>
        <taxon>Dikarya</taxon>
        <taxon>Ascomycota</taxon>
        <taxon>Pezizomycotina</taxon>
        <taxon>Eurotiomycetes</taxon>
        <taxon>Eurotiomycetidae</taxon>
        <taxon>Eurotiales</taxon>
        <taxon>Aspergillaceae</taxon>
        <taxon>Aspergillus</taxon>
        <taxon>Aspergillus subgen. Fumigati</taxon>
    </lineage>
</organism>
<dbReference type="GO" id="GO:0003677">
    <property type="term" value="F:DNA binding"/>
    <property type="evidence" value="ECO:0007669"/>
    <property type="project" value="InterPro"/>
</dbReference>
<dbReference type="OrthoDB" id="5373744at2759"/>
<feature type="compositionally biased region" description="Basic and acidic residues" evidence="3">
    <location>
        <begin position="211"/>
        <end position="242"/>
    </location>
</feature>
<feature type="compositionally biased region" description="Polar residues" evidence="3">
    <location>
        <begin position="160"/>
        <end position="171"/>
    </location>
</feature>
<dbReference type="InterPro" id="IPR045138">
    <property type="entry name" value="MeCP2/MBD4"/>
</dbReference>
<keyword evidence="5" id="KW-1185">Reference proteome</keyword>
<gene>
    <name evidence="4" type="ORF">ACLA_006450</name>
</gene>
<feature type="compositionally biased region" description="Polar residues" evidence="3">
    <location>
        <begin position="685"/>
        <end position="703"/>
    </location>
</feature>
<feature type="compositionally biased region" description="Pro residues" evidence="3">
    <location>
        <begin position="354"/>
        <end position="364"/>
    </location>
</feature>
<dbReference type="OMA" id="KNPHTHD"/>
<evidence type="ECO:0000256" key="1">
    <source>
        <dbReference type="ARBA" id="ARBA00004123"/>
    </source>
</evidence>
<evidence type="ECO:0000256" key="2">
    <source>
        <dbReference type="ARBA" id="ARBA00023242"/>
    </source>
</evidence>
<feature type="compositionally biased region" description="Polar residues" evidence="3">
    <location>
        <begin position="722"/>
        <end position="731"/>
    </location>
</feature>
<feature type="region of interest" description="Disordered" evidence="3">
    <location>
        <begin position="681"/>
        <end position="733"/>
    </location>
</feature>
<feature type="compositionally biased region" description="Basic residues" evidence="3">
    <location>
        <begin position="840"/>
        <end position="850"/>
    </location>
</feature>
<dbReference type="AlphaFoldDB" id="A1CDG1"/>
<dbReference type="GO" id="GO:0005634">
    <property type="term" value="C:nucleus"/>
    <property type="evidence" value="ECO:0007669"/>
    <property type="project" value="UniProtKB-SubCell"/>
</dbReference>
<dbReference type="PANTHER" id="PTHR15074">
    <property type="entry name" value="METHYL-CPG-BINDING PROTEIN"/>
    <property type="match status" value="1"/>
</dbReference>
<dbReference type="RefSeq" id="XP_001273314.1">
    <property type="nucleotide sequence ID" value="XM_001273313.1"/>
</dbReference>
<feature type="region of interest" description="Disordered" evidence="3">
    <location>
        <begin position="594"/>
        <end position="613"/>
    </location>
</feature>
<feature type="compositionally biased region" description="Basic and acidic residues" evidence="3">
    <location>
        <begin position="135"/>
        <end position="151"/>
    </location>
</feature>
<sequence>MSDLSHPVSLLSVRLNDRDHHRDRDRKPSSSSSTSSRARHHRSSQGRPSRPSTKDRDRATPTARSSTTSTSRPYPASHPQRRSSMPGVDTDSRSATASFLESRTSLPYPTFSKAHSREAVGKPGIPTPDPTDLTEDIKEGEESGNGHRTDSQHVPPSPPLTSVDQGSSRKGSTLGEKEDKAAEEKKEKPKDGKTKIRIRAESTRSSSSLRSRKDEAPRSSKTVRPETPKSKLSGQDKEKDVPSRVASKKSSKSRILDEAKLPRRSASRSTLSPPRSPATVRDIGASSANGSDATIAPHQPSITSRKPKSPPQKPPSRNQTRSSMSHSFGPRNGSPVDITFDYGRPPTSNSTYGAPPPPPPPPEVPVSIPRVDYLLQNGGLDHRVPKTLLIGPENLELPPHQQAQPLIAASRVFDPFNRLLDDYQHVMSKSGSLAVATGYRSVARRLLDRLEAVFARDISSESCHCLMCDHDAMEERPSGVSWGEVLELVSGRRELPSWPPFIMAPTVEADLSGDEHVPMQKMDIDVPEEYREHFMRQSRKTKVAVDRWLNEQVVQPTSAPEEVDDETLTFAMLTHLDTELRPLFCSLLGITSTSTPAPRTDDQQPRSRPQALVSSSHAIQRLYRLSSLPRDPETAIYMLNNPGIHHVLATLAAISDDEWDILISGRFDGFLRSGAEDPIPGMPSGTPSRWNSSRSNTPFTSGGISRGPTPSMDGGFRPASQPCGTNSSSPASFGGPIALDEETEIAALAEIEREIFLSMEALEDAFEALHCKAEVVRRALRERGAGLSIANQNRRGSFVEARLGTPSSALGTWESGTEDDFLDDDRSLAPDDSASNISSNRRRRPKRRTERRTPAPVEEEDEEEEASHSSRRDRDRVSRRR</sequence>
<accession>A1CDG1</accession>
<dbReference type="Proteomes" id="UP000006701">
    <property type="component" value="Unassembled WGS sequence"/>
</dbReference>
<reference evidence="4 5" key="1">
    <citation type="journal article" date="2008" name="PLoS Genet.">
        <title>Genomic islands in the pathogenic filamentous fungus Aspergillus fumigatus.</title>
        <authorList>
            <person name="Fedorova N.D."/>
            <person name="Khaldi N."/>
            <person name="Joardar V.S."/>
            <person name="Maiti R."/>
            <person name="Amedeo P."/>
            <person name="Anderson M.J."/>
            <person name="Crabtree J."/>
            <person name="Silva J.C."/>
            <person name="Badger J.H."/>
            <person name="Albarraq A."/>
            <person name="Angiuoli S."/>
            <person name="Bussey H."/>
            <person name="Bowyer P."/>
            <person name="Cotty P.J."/>
            <person name="Dyer P.S."/>
            <person name="Egan A."/>
            <person name="Galens K."/>
            <person name="Fraser-Liggett C.M."/>
            <person name="Haas B.J."/>
            <person name="Inman J.M."/>
            <person name="Kent R."/>
            <person name="Lemieux S."/>
            <person name="Malavazi I."/>
            <person name="Orvis J."/>
            <person name="Roemer T."/>
            <person name="Ronning C.M."/>
            <person name="Sundaram J.P."/>
            <person name="Sutton G."/>
            <person name="Turner G."/>
            <person name="Venter J.C."/>
            <person name="White O.R."/>
            <person name="Whitty B.R."/>
            <person name="Youngman P."/>
            <person name="Wolfe K.H."/>
            <person name="Goldman G.H."/>
            <person name="Wortman J.R."/>
            <person name="Jiang B."/>
            <person name="Denning D.W."/>
            <person name="Nierman W.C."/>
        </authorList>
    </citation>
    <scope>NUCLEOTIDE SEQUENCE [LARGE SCALE GENOMIC DNA]</scope>
    <source>
        <strain evidence="5">ATCC 1007 / CBS 513.65 / DSM 816 / NCTC 3887 / NRRL 1</strain>
    </source>
</reference>
<protein>
    <submittedName>
        <fullName evidence="4">5-Methylcytosine G/T mismatch-specific DNA glycosylase, putative</fullName>
    </submittedName>
</protein>
<dbReference type="PANTHER" id="PTHR15074:SF5">
    <property type="entry name" value="5-METHYLCYTOSINE G_T MISMATCH-SPECIFIC DNA GLYCOSYLASE"/>
    <property type="match status" value="1"/>
</dbReference>
<dbReference type="VEuPathDB" id="FungiDB:ACLA_006450"/>
<evidence type="ECO:0000256" key="3">
    <source>
        <dbReference type="SAM" id="MobiDB-lite"/>
    </source>
</evidence>
<feature type="compositionally biased region" description="Basic and acidic residues" evidence="3">
    <location>
        <begin position="866"/>
        <end position="881"/>
    </location>
</feature>
<evidence type="ECO:0000313" key="4">
    <source>
        <dbReference type="EMBL" id="EAW11888.1"/>
    </source>
</evidence>
<comment type="subcellular location">
    <subcellularLocation>
        <location evidence="1">Nucleus</location>
    </subcellularLocation>
</comment>
<proteinExistence type="predicted"/>
<feature type="region of interest" description="Disordered" evidence="3">
    <location>
        <begin position="1"/>
        <end position="364"/>
    </location>
</feature>
<feature type="compositionally biased region" description="Low complexity" evidence="3">
    <location>
        <begin position="60"/>
        <end position="77"/>
    </location>
</feature>
<dbReference type="KEGG" id="act:ACLA_006450"/>
<name>A1CDG1_ASPCL</name>
<feature type="compositionally biased region" description="Polar residues" evidence="3">
    <location>
        <begin position="93"/>
        <end position="107"/>
    </location>
</feature>
<keyword evidence="2" id="KW-0539">Nucleus</keyword>
<dbReference type="EMBL" id="DS027051">
    <property type="protein sequence ID" value="EAW11888.1"/>
    <property type="molecule type" value="Genomic_DNA"/>
</dbReference>
<dbReference type="STRING" id="344612.A1CDG1"/>
<feature type="compositionally biased region" description="Basic and acidic residues" evidence="3">
    <location>
        <begin position="175"/>
        <end position="202"/>
    </location>
</feature>